<feature type="region of interest" description="Disordered" evidence="1">
    <location>
        <begin position="785"/>
        <end position="845"/>
    </location>
</feature>
<accession>A0AAV5LN65</accession>
<feature type="region of interest" description="Disordered" evidence="1">
    <location>
        <begin position="1"/>
        <end position="81"/>
    </location>
</feature>
<feature type="domain" description="Transposase (putative) gypsy type" evidence="2">
    <location>
        <begin position="183"/>
        <end position="247"/>
    </location>
</feature>
<dbReference type="EMBL" id="BPVZ01000125">
    <property type="protein sequence ID" value="GKV37977.1"/>
    <property type="molecule type" value="Genomic_DNA"/>
</dbReference>
<name>A0AAV5LN65_9ROSI</name>
<proteinExistence type="predicted"/>
<sequence>MASFHDAQEFWGNQGEEEDVDVISVEPIAMIVPPELQDSPRTAAPENSASSSAGGGSEGHRPSTSSDSPTVETASEAEGVEEVGCSALATSAATEVVVFEGWESKVLSGRLDNLRKAPKTLPAGFRFRAALHHEVADGAATVKRYKKLEEMVRRYQIPRTILIRARTLNERACSVSRTGWVPVYVDHFDAGLHFPLPGIIFDVLAKYELALSQLTPNSIKFIIGFMLLCERLGMLAKVAVFRSLFLCRLCPSTSGTRWYYISGRKKMMIFTNIRNKVARWKRQFVFMQDTRTERINNKLATRLSEWRTPNTYMNYPQLTVGDIDLKNRLLDHVKARGLVDLEALVTLDQIALLGFIDVANLHGEGEMSSILERQRQRAQGSRGRGAGSGSQRQSRFDERPPAAPGRSSQHRSSSSAQRPRAEQRTEPAPSSSRRHTREESDAEDDVPLIRRRTSTGSQPAQAVAARPGNVPPTSACEVAEPAPASSSVAGPRIAYPDGFNYVRTECHAAMLQGMQNFVPPTDWLRAKEHIQQHGGHVTLIKLMDAFSYTVALFECEQGARAQNNELQQNCKQLASEKTSLTDEVSRLQSSEIANRAVSAESRADKLARKVTELREELDRARAEKESGIQAAKEEAGRAEDRARKAKDERERTLHELSGLRERVSLANQHVARAEASLERTKRLHQRDVCFARAQGAEWLVGAEMFQDAVVVAAANTTTDIFNEVRGKVLGVRADFPIGELAFFEGEEIDADGKSLAQPADTRVRLKWELNEEGLPVWPPSVVEVADPHDVPAEPSSTPPFAPPQPAATDAPTALSPAHFPPDRSSPAQFVAAPNDASIPVDLTDD</sequence>
<evidence type="ECO:0000313" key="3">
    <source>
        <dbReference type="EMBL" id="GKV37977.1"/>
    </source>
</evidence>
<reference evidence="3 4" key="1">
    <citation type="journal article" date="2021" name="Commun. Biol.">
        <title>The genome of Shorea leprosula (Dipterocarpaceae) highlights the ecological relevance of drought in aseasonal tropical rainforests.</title>
        <authorList>
            <person name="Ng K.K.S."/>
            <person name="Kobayashi M.J."/>
            <person name="Fawcett J.A."/>
            <person name="Hatakeyama M."/>
            <person name="Paape T."/>
            <person name="Ng C.H."/>
            <person name="Ang C.C."/>
            <person name="Tnah L.H."/>
            <person name="Lee C.T."/>
            <person name="Nishiyama T."/>
            <person name="Sese J."/>
            <person name="O'Brien M.J."/>
            <person name="Copetti D."/>
            <person name="Mohd Noor M.I."/>
            <person name="Ong R.C."/>
            <person name="Putra M."/>
            <person name="Sireger I.Z."/>
            <person name="Indrioko S."/>
            <person name="Kosugi Y."/>
            <person name="Izuno A."/>
            <person name="Isagi Y."/>
            <person name="Lee S.L."/>
            <person name="Shimizu K.K."/>
        </authorList>
    </citation>
    <scope>NUCLEOTIDE SEQUENCE [LARGE SCALE GENOMIC DNA]</scope>
    <source>
        <strain evidence="3">214</strain>
    </source>
</reference>
<feature type="region of interest" description="Disordered" evidence="1">
    <location>
        <begin position="370"/>
        <end position="488"/>
    </location>
</feature>
<feature type="compositionally biased region" description="Polar residues" evidence="1">
    <location>
        <begin position="62"/>
        <end position="73"/>
    </location>
</feature>
<feature type="compositionally biased region" description="Low complexity" evidence="1">
    <location>
        <begin position="43"/>
        <end position="52"/>
    </location>
</feature>
<evidence type="ECO:0000256" key="1">
    <source>
        <dbReference type="SAM" id="MobiDB-lite"/>
    </source>
</evidence>
<dbReference type="AlphaFoldDB" id="A0AAV5LN65"/>
<feature type="compositionally biased region" description="Low complexity" evidence="1">
    <location>
        <begin position="406"/>
        <end position="418"/>
    </location>
</feature>
<feature type="compositionally biased region" description="Pro residues" evidence="1">
    <location>
        <begin position="796"/>
        <end position="805"/>
    </location>
</feature>
<protein>
    <recommendedName>
        <fullName evidence="2">Transposase (putative) gypsy type domain-containing protein</fullName>
    </recommendedName>
</protein>
<dbReference type="PANTHER" id="PTHR31099:SF28">
    <property type="entry name" value="F5J5.12"/>
    <property type="match status" value="1"/>
</dbReference>
<dbReference type="PANTHER" id="PTHR31099">
    <property type="entry name" value="OS06G0165300 PROTEIN"/>
    <property type="match status" value="1"/>
</dbReference>
<evidence type="ECO:0000313" key="4">
    <source>
        <dbReference type="Proteomes" id="UP001054252"/>
    </source>
</evidence>
<keyword evidence="4" id="KW-1185">Reference proteome</keyword>
<dbReference type="Proteomes" id="UP001054252">
    <property type="component" value="Unassembled WGS sequence"/>
</dbReference>
<feature type="compositionally biased region" description="Low complexity" evidence="1">
    <location>
        <begin position="474"/>
        <end position="488"/>
    </location>
</feature>
<gene>
    <name evidence="3" type="ORF">SLEP1_g45936</name>
</gene>
<organism evidence="3 4">
    <name type="scientific">Rubroshorea leprosula</name>
    <dbReference type="NCBI Taxonomy" id="152421"/>
    <lineage>
        <taxon>Eukaryota</taxon>
        <taxon>Viridiplantae</taxon>
        <taxon>Streptophyta</taxon>
        <taxon>Embryophyta</taxon>
        <taxon>Tracheophyta</taxon>
        <taxon>Spermatophyta</taxon>
        <taxon>Magnoliopsida</taxon>
        <taxon>eudicotyledons</taxon>
        <taxon>Gunneridae</taxon>
        <taxon>Pentapetalae</taxon>
        <taxon>rosids</taxon>
        <taxon>malvids</taxon>
        <taxon>Malvales</taxon>
        <taxon>Dipterocarpaceae</taxon>
        <taxon>Rubroshorea</taxon>
    </lineage>
</organism>
<feature type="region of interest" description="Disordered" evidence="1">
    <location>
        <begin position="618"/>
        <end position="651"/>
    </location>
</feature>
<dbReference type="Pfam" id="PF04195">
    <property type="entry name" value="Transposase_28"/>
    <property type="match status" value="1"/>
</dbReference>
<comment type="caution">
    <text evidence="3">The sequence shown here is derived from an EMBL/GenBank/DDBJ whole genome shotgun (WGS) entry which is preliminary data.</text>
</comment>
<dbReference type="InterPro" id="IPR007321">
    <property type="entry name" value="Transposase_28"/>
</dbReference>
<evidence type="ECO:0000259" key="2">
    <source>
        <dbReference type="Pfam" id="PF04195"/>
    </source>
</evidence>